<organism evidence="3 4">
    <name type="scientific">Phenylobacterium conjunctum</name>
    <dbReference type="NCBI Taxonomy" id="1298959"/>
    <lineage>
        <taxon>Bacteria</taxon>
        <taxon>Pseudomonadati</taxon>
        <taxon>Pseudomonadota</taxon>
        <taxon>Alphaproteobacteria</taxon>
        <taxon>Caulobacterales</taxon>
        <taxon>Caulobacteraceae</taxon>
        <taxon>Phenylobacterium</taxon>
    </lineage>
</organism>
<name>A0ABW3T2H1_9CAUL</name>
<dbReference type="Proteomes" id="UP001597216">
    <property type="component" value="Unassembled WGS sequence"/>
</dbReference>
<proteinExistence type="predicted"/>
<evidence type="ECO:0000313" key="3">
    <source>
        <dbReference type="EMBL" id="MFD1191332.1"/>
    </source>
</evidence>
<dbReference type="PANTHER" id="PTHR36435">
    <property type="entry name" value="SLR1288 PROTEIN"/>
    <property type="match status" value="1"/>
</dbReference>
<keyword evidence="1" id="KW-1133">Transmembrane helix</keyword>
<evidence type="ECO:0000259" key="2">
    <source>
        <dbReference type="Pfam" id="PF02517"/>
    </source>
</evidence>
<accession>A0ABW3T2H1</accession>
<dbReference type="InterPro" id="IPR052710">
    <property type="entry name" value="CAAX_protease"/>
</dbReference>
<dbReference type="RefSeq" id="WP_377353767.1">
    <property type="nucleotide sequence ID" value="NZ_JBHTLQ010000025.1"/>
</dbReference>
<evidence type="ECO:0000313" key="4">
    <source>
        <dbReference type="Proteomes" id="UP001597216"/>
    </source>
</evidence>
<protein>
    <submittedName>
        <fullName evidence="3">CPBP family intramembrane glutamic endopeptidase</fullName>
        <ecNumber evidence="3">3.4.-.-</ecNumber>
    </submittedName>
</protein>
<feature type="transmembrane region" description="Helical" evidence="1">
    <location>
        <begin position="221"/>
        <end position="237"/>
    </location>
</feature>
<comment type="caution">
    <text evidence="3">The sequence shown here is derived from an EMBL/GenBank/DDBJ whole genome shotgun (WGS) entry which is preliminary data.</text>
</comment>
<dbReference type="PANTHER" id="PTHR36435:SF1">
    <property type="entry name" value="CAAX AMINO TERMINAL PROTEASE FAMILY PROTEIN"/>
    <property type="match status" value="1"/>
</dbReference>
<dbReference type="GO" id="GO:0016787">
    <property type="term" value="F:hydrolase activity"/>
    <property type="evidence" value="ECO:0007669"/>
    <property type="project" value="UniProtKB-KW"/>
</dbReference>
<keyword evidence="4" id="KW-1185">Reference proteome</keyword>
<dbReference type="EMBL" id="JBHTLQ010000025">
    <property type="protein sequence ID" value="MFD1191332.1"/>
    <property type="molecule type" value="Genomic_DNA"/>
</dbReference>
<sequence>MSALPALDEAPFLAAAGPRDRSWPRVLAMAAAGLTLAFILGVIATGVMVEALAALGIDLLNSDPIAGPPPLLRSALYVLEISLALGAAALGALIAAARIFDRPLRSWITAAPRFRWRQLALGFGLGLAGAVVLSQVAGLMHGEASLSAGAPIFDDRAAFQVRMIYVAASAVGFLLAAWAEEAVFRGYVLQQAQALTGKPYLAILVSGLLFSLVHLEFSPYALVARAIIGAAFAWTAIRLGGLEFAIGAHLANNMMIALFGQAMLPGDPVDPGDATGVAFEIAIALYLAGCAELLRRRRPTTS</sequence>
<keyword evidence="1" id="KW-0472">Membrane</keyword>
<dbReference type="Pfam" id="PF02517">
    <property type="entry name" value="Rce1-like"/>
    <property type="match status" value="1"/>
</dbReference>
<feature type="transmembrane region" description="Helical" evidence="1">
    <location>
        <begin position="118"/>
        <end position="137"/>
    </location>
</feature>
<gene>
    <name evidence="3" type="ORF">ACFQ27_12135</name>
</gene>
<feature type="transmembrane region" description="Helical" evidence="1">
    <location>
        <begin position="26"/>
        <end position="55"/>
    </location>
</feature>
<evidence type="ECO:0000256" key="1">
    <source>
        <dbReference type="SAM" id="Phobius"/>
    </source>
</evidence>
<feature type="domain" description="CAAX prenyl protease 2/Lysostaphin resistance protein A-like" evidence="2">
    <location>
        <begin position="166"/>
        <end position="255"/>
    </location>
</feature>
<dbReference type="InterPro" id="IPR003675">
    <property type="entry name" value="Rce1/LyrA-like_dom"/>
</dbReference>
<reference evidence="4" key="1">
    <citation type="journal article" date="2019" name="Int. J. Syst. Evol. Microbiol.">
        <title>The Global Catalogue of Microorganisms (GCM) 10K type strain sequencing project: providing services to taxonomists for standard genome sequencing and annotation.</title>
        <authorList>
            <consortium name="The Broad Institute Genomics Platform"/>
            <consortium name="The Broad Institute Genome Sequencing Center for Infectious Disease"/>
            <person name="Wu L."/>
            <person name="Ma J."/>
        </authorList>
    </citation>
    <scope>NUCLEOTIDE SEQUENCE [LARGE SCALE GENOMIC DNA]</scope>
    <source>
        <strain evidence="4">CCUG 55074</strain>
    </source>
</reference>
<feature type="transmembrane region" description="Helical" evidence="1">
    <location>
        <begin position="75"/>
        <end position="97"/>
    </location>
</feature>
<feature type="transmembrane region" description="Helical" evidence="1">
    <location>
        <begin position="199"/>
        <end position="215"/>
    </location>
</feature>
<dbReference type="EC" id="3.4.-.-" evidence="3"/>
<feature type="transmembrane region" description="Helical" evidence="1">
    <location>
        <begin position="157"/>
        <end position="178"/>
    </location>
</feature>
<keyword evidence="3" id="KW-0378">Hydrolase</keyword>
<keyword evidence="1" id="KW-0812">Transmembrane</keyword>